<dbReference type="EMBL" id="LSSL01003587">
    <property type="protein sequence ID" value="OLY80307.1"/>
    <property type="molecule type" value="Genomic_DNA"/>
</dbReference>
<dbReference type="Proteomes" id="UP000187455">
    <property type="component" value="Unassembled WGS sequence"/>
</dbReference>
<gene>
    <name evidence="1" type="ORF">AYI68_g5599</name>
</gene>
<dbReference type="AlphaFoldDB" id="A0A1R0GTU3"/>
<evidence type="ECO:0000313" key="2">
    <source>
        <dbReference type="Proteomes" id="UP000187455"/>
    </source>
</evidence>
<keyword evidence="2" id="KW-1185">Reference proteome</keyword>
<accession>A0A1R0GTU3</accession>
<sequence>MDGIPNQIRKSVNYEKTPTSKLAKSIFKIWKKVWDYWSVPESMSINIVVLVPKKGNLKNPNNRRRI</sequence>
<evidence type="ECO:0000313" key="1">
    <source>
        <dbReference type="EMBL" id="OLY80307.1"/>
    </source>
</evidence>
<proteinExistence type="predicted"/>
<reference evidence="1 2" key="1">
    <citation type="journal article" date="2016" name="Mol. Biol. Evol.">
        <title>Genome-Wide Survey of Gut Fungi (Harpellales) Reveals the First Horizontally Transferred Ubiquitin Gene from a Mosquito Host.</title>
        <authorList>
            <person name="Wang Y."/>
            <person name="White M.M."/>
            <person name="Kvist S."/>
            <person name="Moncalvo J.M."/>
        </authorList>
    </citation>
    <scope>NUCLEOTIDE SEQUENCE [LARGE SCALE GENOMIC DNA]</scope>
    <source>
        <strain evidence="1 2">ALG-7-W6</strain>
    </source>
</reference>
<name>A0A1R0GTU3_9FUNG</name>
<protein>
    <submittedName>
        <fullName evidence="1">Uncharacterized protein</fullName>
    </submittedName>
</protein>
<comment type="caution">
    <text evidence="1">The sequence shown here is derived from an EMBL/GenBank/DDBJ whole genome shotgun (WGS) entry which is preliminary data.</text>
</comment>
<dbReference type="OrthoDB" id="3261222at2759"/>
<organism evidence="1 2">
    <name type="scientific">Smittium mucronatum</name>
    <dbReference type="NCBI Taxonomy" id="133383"/>
    <lineage>
        <taxon>Eukaryota</taxon>
        <taxon>Fungi</taxon>
        <taxon>Fungi incertae sedis</taxon>
        <taxon>Zoopagomycota</taxon>
        <taxon>Kickxellomycotina</taxon>
        <taxon>Harpellomycetes</taxon>
        <taxon>Harpellales</taxon>
        <taxon>Legeriomycetaceae</taxon>
        <taxon>Smittium</taxon>
    </lineage>
</organism>